<protein>
    <submittedName>
        <fullName evidence="2">UDP-glucose 4-epimerase</fullName>
    </submittedName>
</protein>
<dbReference type="AlphaFoldDB" id="A0A1H9RRI4"/>
<name>A0A1H9RRI4_9ACTN</name>
<dbReference type="PANTHER" id="PTHR43245:SF13">
    <property type="entry name" value="UDP-D-APIOSE_UDP-D-XYLOSE SYNTHASE 2"/>
    <property type="match status" value="1"/>
</dbReference>
<dbReference type="STRING" id="64702.SAMN05443377_10874"/>
<dbReference type="SUPFAM" id="SSF51735">
    <property type="entry name" value="NAD(P)-binding Rossmann-fold domains"/>
    <property type="match status" value="1"/>
</dbReference>
<dbReference type="PANTHER" id="PTHR43245">
    <property type="entry name" value="BIFUNCTIONAL POLYMYXIN RESISTANCE PROTEIN ARNA"/>
    <property type="match status" value="1"/>
</dbReference>
<dbReference type="InterPro" id="IPR050177">
    <property type="entry name" value="Lipid_A_modif_metabolic_enz"/>
</dbReference>
<dbReference type="EMBL" id="FOGZ01000008">
    <property type="protein sequence ID" value="SER74529.1"/>
    <property type="molecule type" value="Genomic_DNA"/>
</dbReference>
<organism evidence="2 3">
    <name type="scientific">Propionibacterium cyclohexanicum</name>
    <dbReference type="NCBI Taxonomy" id="64702"/>
    <lineage>
        <taxon>Bacteria</taxon>
        <taxon>Bacillati</taxon>
        <taxon>Actinomycetota</taxon>
        <taxon>Actinomycetes</taxon>
        <taxon>Propionibacteriales</taxon>
        <taxon>Propionibacteriaceae</taxon>
        <taxon>Propionibacterium</taxon>
    </lineage>
</organism>
<reference evidence="2 3" key="1">
    <citation type="submission" date="2016-10" db="EMBL/GenBank/DDBJ databases">
        <authorList>
            <person name="de Groot N.N."/>
        </authorList>
    </citation>
    <scope>NUCLEOTIDE SEQUENCE [LARGE SCALE GENOMIC DNA]</scope>
    <source>
        <strain evidence="2 3">DSM 16859</strain>
    </source>
</reference>
<dbReference type="Pfam" id="PF01370">
    <property type="entry name" value="Epimerase"/>
    <property type="match status" value="1"/>
</dbReference>
<evidence type="ECO:0000313" key="2">
    <source>
        <dbReference type="EMBL" id="SER74529.1"/>
    </source>
</evidence>
<proteinExistence type="predicted"/>
<gene>
    <name evidence="2" type="ORF">SAMN05443377_10874</name>
</gene>
<keyword evidence="3" id="KW-1185">Reference proteome</keyword>
<dbReference type="InterPro" id="IPR001509">
    <property type="entry name" value="Epimerase_deHydtase"/>
</dbReference>
<dbReference type="Gene3D" id="3.90.25.10">
    <property type="entry name" value="UDP-galactose 4-epimerase, domain 1"/>
    <property type="match status" value="1"/>
</dbReference>
<evidence type="ECO:0000259" key="1">
    <source>
        <dbReference type="Pfam" id="PF01370"/>
    </source>
</evidence>
<dbReference type="Gene3D" id="3.40.50.720">
    <property type="entry name" value="NAD(P)-binding Rossmann-like Domain"/>
    <property type="match status" value="1"/>
</dbReference>
<accession>A0A1H9RRI4</accession>
<dbReference type="InterPro" id="IPR036291">
    <property type="entry name" value="NAD(P)-bd_dom_sf"/>
</dbReference>
<sequence length="211" mass="22722">MGLRMFYASSAGAVYAGVGAPPYDETSPVRPLAPYGDAKLAMEEALNRFSKSTGARVVAGRISNLYGPGQDLTKAQGLVSALLMGSLSRRPIQIYVSLDTIRDYLFVTDAADLAISCLEYLDAESPGSYRMKILCSGTGTTISALLGLTRLVVGRKPLIVQSASRLAKVQTRDLTMRSVVWSQLGHRTAVGMVDGLGRTYRDLLRRRTAGE</sequence>
<dbReference type="Proteomes" id="UP000198815">
    <property type="component" value="Unassembled WGS sequence"/>
</dbReference>
<feature type="domain" description="NAD-dependent epimerase/dehydratase" evidence="1">
    <location>
        <begin position="3"/>
        <end position="128"/>
    </location>
</feature>
<evidence type="ECO:0000313" key="3">
    <source>
        <dbReference type="Proteomes" id="UP000198815"/>
    </source>
</evidence>